<dbReference type="GO" id="GO:0005829">
    <property type="term" value="C:cytosol"/>
    <property type="evidence" value="ECO:0007669"/>
    <property type="project" value="TreeGrafter"/>
</dbReference>
<dbReference type="SMART" id="SM00729">
    <property type="entry name" value="Elp3"/>
    <property type="match status" value="1"/>
</dbReference>
<evidence type="ECO:0000259" key="11">
    <source>
        <dbReference type="PROSITE" id="PS51918"/>
    </source>
</evidence>
<dbReference type="Pfam" id="PF01938">
    <property type="entry name" value="TRAM"/>
    <property type="match status" value="1"/>
</dbReference>
<dbReference type="PROSITE" id="PS01278">
    <property type="entry name" value="MTTASE_RADICAL"/>
    <property type="match status" value="1"/>
</dbReference>
<keyword evidence="5" id="KW-0479">Metal-binding</keyword>
<reference evidence="12" key="1">
    <citation type="journal article" date="2020" name="J. Eukaryot. Microbiol.">
        <title>De novo Sequencing, Assembly and Annotation of the Transcriptome for the Free-Living Testate Amoeba Arcella intermedia.</title>
        <authorList>
            <person name="Ribeiro G.M."/>
            <person name="Porfirio-Sousa A.L."/>
            <person name="Maurer-Alcala X.X."/>
            <person name="Katz L.A."/>
            <person name="Lahr D.J.G."/>
        </authorList>
    </citation>
    <scope>NUCLEOTIDE SEQUENCE</scope>
</reference>
<name>A0A6B2KZR3_9EUKA</name>
<dbReference type="InterPro" id="IPR013848">
    <property type="entry name" value="Methylthiotransferase_N"/>
</dbReference>
<dbReference type="SFLD" id="SFLDG01082">
    <property type="entry name" value="B12-binding_domain_containing"/>
    <property type="match status" value="1"/>
</dbReference>
<evidence type="ECO:0000259" key="10">
    <source>
        <dbReference type="PROSITE" id="PS51449"/>
    </source>
</evidence>
<evidence type="ECO:0000259" key="9">
    <source>
        <dbReference type="PROSITE" id="PS50926"/>
    </source>
</evidence>
<evidence type="ECO:0000256" key="6">
    <source>
        <dbReference type="ARBA" id="ARBA00023004"/>
    </source>
</evidence>
<proteinExistence type="inferred from homology"/>
<dbReference type="Gene3D" id="3.80.30.20">
    <property type="entry name" value="tm_1862 like domain"/>
    <property type="match status" value="1"/>
</dbReference>
<dbReference type="InterPro" id="IPR006638">
    <property type="entry name" value="Elp3/MiaA/NifB-like_rSAM"/>
</dbReference>
<dbReference type="InterPro" id="IPR038135">
    <property type="entry name" value="Methylthiotransferase_N_sf"/>
</dbReference>
<dbReference type="InterPro" id="IPR007197">
    <property type="entry name" value="rSAM"/>
</dbReference>
<evidence type="ECO:0000256" key="8">
    <source>
        <dbReference type="SAM" id="MobiDB-lite"/>
    </source>
</evidence>
<dbReference type="PANTHER" id="PTHR43020">
    <property type="entry name" value="CDK5 REGULATORY SUBUNIT-ASSOCIATED PROTEIN 1"/>
    <property type="match status" value="1"/>
</dbReference>
<dbReference type="GO" id="GO:0005739">
    <property type="term" value="C:mitochondrion"/>
    <property type="evidence" value="ECO:0007669"/>
    <property type="project" value="TreeGrafter"/>
</dbReference>
<dbReference type="EMBL" id="GIBP01001261">
    <property type="protein sequence ID" value="NDV30230.1"/>
    <property type="molecule type" value="Transcribed_RNA"/>
</dbReference>
<dbReference type="InterPro" id="IPR023404">
    <property type="entry name" value="rSAM_horseshoe"/>
</dbReference>
<feature type="domain" description="TRAM" evidence="9">
    <location>
        <begin position="392"/>
        <end position="480"/>
    </location>
</feature>
<dbReference type="SFLD" id="SFLDS00029">
    <property type="entry name" value="Radical_SAM"/>
    <property type="match status" value="1"/>
</dbReference>
<dbReference type="SFLD" id="SFLDF00413">
    <property type="entry name" value="CDK5RAP1"/>
    <property type="match status" value="1"/>
</dbReference>
<evidence type="ECO:0000256" key="1">
    <source>
        <dbReference type="ARBA" id="ARBA00001966"/>
    </source>
</evidence>
<evidence type="ECO:0000313" key="12">
    <source>
        <dbReference type="EMBL" id="NDV30230.1"/>
    </source>
</evidence>
<accession>A0A6B2KZR3</accession>
<dbReference type="GO" id="GO:0080090">
    <property type="term" value="P:regulation of primary metabolic process"/>
    <property type="evidence" value="ECO:0007669"/>
    <property type="project" value="UniProtKB-ARBA"/>
</dbReference>
<dbReference type="InterPro" id="IPR058240">
    <property type="entry name" value="rSAM_sf"/>
</dbReference>
<dbReference type="FunFam" id="3.80.30.20:FF:000003">
    <property type="entry name" value="CDK5 regulatory subunit-associated protein 1"/>
    <property type="match status" value="1"/>
</dbReference>
<dbReference type="SUPFAM" id="SSF102114">
    <property type="entry name" value="Radical SAM enzymes"/>
    <property type="match status" value="1"/>
</dbReference>
<dbReference type="FunFam" id="3.40.50.12160:FF:000003">
    <property type="entry name" value="CDK5 regulatory subunit-associated protein 1"/>
    <property type="match status" value="1"/>
</dbReference>
<evidence type="ECO:0000256" key="5">
    <source>
        <dbReference type="ARBA" id="ARBA00022723"/>
    </source>
</evidence>
<comment type="similarity">
    <text evidence="2">Belongs to the methylthiotransferase family. MiaB subfamily.</text>
</comment>
<keyword evidence="4" id="KW-0949">S-adenosyl-L-methionine</keyword>
<dbReference type="PROSITE" id="PS50926">
    <property type="entry name" value="TRAM"/>
    <property type="match status" value="1"/>
</dbReference>
<dbReference type="Gene3D" id="3.40.50.12160">
    <property type="entry name" value="Methylthiotransferase, N-terminal domain"/>
    <property type="match status" value="1"/>
</dbReference>
<dbReference type="InterPro" id="IPR002792">
    <property type="entry name" value="TRAM_dom"/>
</dbReference>
<feature type="region of interest" description="Disordered" evidence="8">
    <location>
        <begin position="432"/>
        <end position="454"/>
    </location>
</feature>
<organism evidence="12">
    <name type="scientific">Arcella intermedia</name>
    <dbReference type="NCBI Taxonomy" id="1963864"/>
    <lineage>
        <taxon>Eukaryota</taxon>
        <taxon>Amoebozoa</taxon>
        <taxon>Tubulinea</taxon>
        <taxon>Elardia</taxon>
        <taxon>Arcellinida</taxon>
        <taxon>Sphaerothecina</taxon>
        <taxon>Arcellidae</taxon>
        <taxon>Arcella</taxon>
    </lineage>
</organism>
<evidence type="ECO:0000256" key="2">
    <source>
        <dbReference type="ARBA" id="ARBA00009815"/>
    </source>
</evidence>
<evidence type="ECO:0000256" key="3">
    <source>
        <dbReference type="ARBA" id="ARBA00022485"/>
    </source>
</evidence>
<dbReference type="InterPro" id="IPR005839">
    <property type="entry name" value="Methylthiotransferase"/>
</dbReference>
<dbReference type="GO" id="GO:0046872">
    <property type="term" value="F:metal ion binding"/>
    <property type="evidence" value="ECO:0007669"/>
    <property type="project" value="UniProtKB-KW"/>
</dbReference>
<dbReference type="GO" id="GO:0035597">
    <property type="term" value="F:tRNA-2-methylthio-N(6)-dimethylallyladenosine(37) synthase activity"/>
    <property type="evidence" value="ECO:0007669"/>
    <property type="project" value="TreeGrafter"/>
</dbReference>
<sequence>MNFSDTEIVLSIMKEAGYGVTTDSTSADVIFLNTCAIREKAEQRIWQRLTELKHLKSKRKKTKPLTVGVLGCMAERLKEQLLDKEKMVDLVAGPDAYRDIPRLLHTVHTTAAQAINVALSADETYAEISPVRYSGNGISAFVSIMRGCNNMCTYCIVPFTRGRERSRPADSIVAEIEELSRNGIKEVVLLGQNVNSYNDLSGVTDAASLPPAPIAEGFETVYKRPKVGVSFTELVERIARIDPEMRIRFTSPHPKDFPQELIQLIKESVNVCKSIHIPAQSGSTECLARMRRGYSREAYVNLIKNIREVVPEMTLSSDFISGFCGETEEEHLETISLLEEIRFDTAYMFAYSMREKTPAHRKLQDDVPEETKKRRLQEVIDTFHKNAFLKNKGEIGNVHLVLVEGRSRKSAEELKGRADNNKKVIIPDTEAPDLRPAARGGGDAPIPRDMAPTKKIEPGDYVVVEIEQSTGLALKGKPLGITTQGDYWNNKEQWNKWISEKRKK</sequence>
<dbReference type="PANTHER" id="PTHR43020:SF2">
    <property type="entry name" value="MITOCHONDRIAL TRNA METHYLTHIOTRANSFERASE CDK5RAP1"/>
    <property type="match status" value="1"/>
</dbReference>
<comment type="cofactor">
    <cofactor evidence="1">
        <name>[4Fe-4S] cluster</name>
        <dbReference type="ChEBI" id="CHEBI:49883"/>
    </cofactor>
</comment>
<dbReference type="SFLD" id="SFLDG01061">
    <property type="entry name" value="methylthiotransferase"/>
    <property type="match status" value="1"/>
</dbReference>
<evidence type="ECO:0000256" key="4">
    <source>
        <dbReference type="ARBA" id="ARBA00022691"/>
    </source>
</evidence>
<dbReference type="PROSITE" id="PS51918">
    <property type="entry name" value="RADICAL_SAM"/>
    <property type="match status" value="1"/>
</dbReference>
<feature type="domain" description="MTTase N-terminal" evidence="10">
    <location>
        <begin position="1"/>
        <end position="109"/>
    </location>
</feature>
<dbReference type="PROSITE" id="PS51449">
    <property type="entry name" value="MTTASE_N"/>
    <property type="match status" value="1"/>
</dbReference>
<dbReference type="GO" id="GO:0060255">
    <property type="term" value="P:regulation of macromolecule metabolic process"/>
    <property type="evidence" value="ECO:0007669"/>
    <property type="project" value="UniProtKB-ARBA"/>
</dbReference>
<keyword evidence="6" id="KW-0408">Iron</keyword>
<dbReference type="InterPro" id="IPR020612">
    <property type="entry name" value="Methylthiotransferase_CS"/>
</dbReference>
<dbReference type="AlphaFoldDB" id="A0A6B2KZR3"/>
<dbReference type="Pfam" id="PF00919">
    <property type="entry name" value="UPF0004"/>
    <property type="match status" value="1"/>
</dbReference>
<keyword evidence="7" id="KW-0411">Iron-sulfur</keyword>
<feature type="domain" description="Radical SAM core" evidence="11">
    <location>
        <begin position="134"/>
        <end position="389"/>
    </location>
</feature>
<dbReference type="NCBIfam" id="TIGR00089">
    <property type="entry name" value="MiaB/RimO family radical SAM methylthiotransferase"/>
    <property type="match status" value="1"/>
</dbReference>
<evidence type="ECO:0000256" key="7">
    <source>
        <dbReference type="ARBA" id="ARBA00023014"/>
    </source>
</evidence>
<protein>
    <submittedName>
        <fullName evidence="12">Uncharacterized protein</fullName>
    </submittedName>
</protein>
<dbReference type="GO" id="GO:0051539">
    <property type="term" value="F:4 iron, 4 sulfur cluster binding"/>
    <property type="evidence" value="ECO:0007669"/>
    <property type="project" value="UniProtKB-KW"/>
</dbReference>
<keyword evidence="3" id="KW-0004">4Fe-4S</keyword>
<dbReference type="Pfam" id="PF04055">
    <property type="entry name" value="Radical_SAM"/>
    <property type="match status" value="1"/>
</dbReference>